<feature type="region of interest" description="Disordered" evidence="1">
    <location>
        <begin position="19"/>
        <end position="79"/>
    </location>
</feature>
<dbReference type="AlphaFoldDB" id="A0AAV8P5N2"/>
<feature type="signal peptide" evidence="2">
    <location>
        <begin position="1"/>
        <end position="20"/>
    </location>
</feature>
<evidence type="ECO:0000313" key="4">
    <source>
        <dbReference type="Proteomes" id="UP001222027"/>
    </source>
</evidence>
<dbReference type="Proteomes" id="UP001222027">
    <property type="component" value="Unassembled WGS sequence"/>
</dbReference>
<comment type="caution">
    <text evidence="3">The sequence shown here is derived from an EMBL/GenBank/DDBJ whole genome shotgun (WGS) entry which is preliminary data.</text>
</comment>
<keyword evidence="2" id="KW-0732">Signal</keyword>
<reference evidence="3 4" key="1">
    <citation type="submission" date="2022-12" db="EMBL/GenBank/DDBJ databases">
        <title>Chromosome-scale assembly of the Ensete ventricosum genome.</title>
        <authorList>
            <person name="Dussert Y."/>
            <person name="Stocks J."/>
            <person name="Wendawek A."/>
            <person name="Woldeyes F."/>
            <person name="Nichols R.A."/>
            <person name="Borrell J.S."/>
        </authorList>
    </citation>
    <scope>NUCLEOTIDE SEQUENCE [LARGE SCALE GENOMIC DNA]</scope>
    <source>
        <strain evidence="4">cv. Maze</strain>
        <tissue evidence="3">Seeds</tissue>
    </source>
</reference>
<evidence type="ECO:0000256" key="2">
    <source>
        <dbReference type="SAM" id="SignalP"/>
    </source>
</evidence>
<proteinExistence type="predicted"/>
<name>A0AAV8P5N2_ENSVE</name>
<accession>A0AAV8P5N2</accession>
<sequence length="182" mass="19319">MTKIAVIALRFVLPVSISPATPSQPATPDRAGAAHHPPPPSASRHSWLLAPDPSAPIPTRASLGRLSRTKRGGKTTSFSEVNPDETRDFLCRTIYFVKSRCFPGFCEHGGHGVEGRCDQRASGCRPPPNIVVSLDERSREDQRPVGAVAAPVVCRPLPALLPRGVPPAGIVAGARGRSMGRP</sequence>
<dbReference type="EMBL" id="JAQQAF010000008">
    <property type="protein sequence ID" value="KAJ8465192.1"/>
    <property type="molecule type" value="Genomic_DNA"/>
</dbReference>
<evidence type="ECO:0000313" key="3">
    <source>
        <dbReference type="EMBL" id="KAJ8465192.1"/>
    </source>
</evidence>
<evidence type="ECO:0000256" key="1">
    <source>
        <dbReference type="SAM" id="MobiDB-lite"/>
    </source>
</evidence>
<keyword evidence="4" id="KW-1185">Reference proteome</keyword>
<organism evidence="3 4">
    <name type="scientific">Ensete ventricosum</name>
    <name type="common">Abyssinian banana</name>
    <name type="synonym">Musa ensete</name>
    <dbReference type="NCBI Taxonomy" id="4639"/>
    <lineage>
        <taxon>Eukaryota</taxon>
        <taxon>Viridiplantae</taxon>
        <taxon>Streptophyta</taxon>
        <taxon>Embryophyta</taxon>
        <taxon>Tracheophyta</taxon>
        <taxon>Spermatophyta</taxon>
        <taxon>Magnoliopsida</taxon>
        <taxon>Liliopsida</taxon>
        <taxon>Zingiberales</taxon>
        <taxon>Musaceae</taxon>
        <taxon>Ensete</taxon>
    </lineage>
</organism>
<protein>
    <submittedName>
        <fullName evidence="3">Uncharacterized protein</fullName>
    </submittedName>
</protein>
<gene>
    <name evidence="3" type="ORF">OPV22_027744</name>
</gene>
<feature type="chain" id="PRO_5043709420" evidence="2">
    <location>
        <begin position="21"/>
        <end position="182"/>
    </location>
</feature>